<reference evidence="22 23" key="1">
    <citation type="submission" date="2022-05" db="EMBL/GenBank/DDBJ databases">
        <authorList>
            <consortium name="Genoscope - CEA"/>
            <person name="William W."/>
        </authorList>
    </citation>
    <scope>NUCLEOTIDE SEQUENCE [LARGE SCALE GENOMIC DNA]</scope>
</reference>
<dbReference type="CDD" id="cd00054">
    <property type="entry name" value="EGF_CA"/>
    <property type="match status" value="2"/>
</dbReference>
<feature type="disulfide bond" evidence="17">
    <location>
        <begin position="1051"/>
        <end position="1060"/>
    </location>
</feature>
<dbReference type="PRINTS" id="PR01857">
    <property type="entry name" value="ADAMTSFAMILY"/>
</dbReference>
<evidence type="ECO:0000256" key="2">
    <source>
        <dbReference type="ARBA" id="ARBA00022525"/>
    </source>
</evidence>
<dbReference type="PROSITE" id="PS50026">
    <property type="entry name" value="EGF_3"/>
    <property type="match status" value="3"/>
</dbReference>
<evidence type="ECO:0000256" key="4">
    <source>
        <dbReference type="ARBA" id="ARBA00022536"/>
    </source>
</evidence>
<feature type="disulfide bond" evidence="16">
    <location>
        <begin position="533"/>
        <end position="569"/>
    </location>
</feature>
<feature type="signal peptide" evidence="19">
    <location>
        <begin position="1"/>
        <end position="22"/>
    </location>
</feature>
<dbReference type="Gene3D" id="2.10.25.10">
    <property type="entry name" value="Laminin"/>
    <property type="match status" value="3"/>
</dbReference>
<evidence type="ECO:0000313" key="23">
    <source>
        <dbReference type="Proteomes" id="UP001159428"/>
    </source>
</evidence>
<feature type="binding site" evidence="15">
    <location>
        <position position="431"/>
    </location>
    <ligand>
        <name>Ca(2+)</name>
        <dbReference type="ChEBI" id="CHEBI:29108"/>
        <label>1</label>
    </ligand>
</feature>
<dbReference type="Pfam" id="PF05986">
    <property type="entry name" value="ADAMTS_spacer1"/>
    <property type="match status" value="1"/>
</dbReference>
<dbReference type="SMART" id="SM00181">
    <property type="entry name" value="EGF"/>
    <property type="match status" value="3"/>
</dbReference>
<sequence length="1306" mass="143645">MDSLLVWSTVTLIILLRTYVSGGPTEKLHHHMTKREIQYYFNVDDHDKVPEYEVSNPYQSNDEGEFVSYSLHPARAKRSLGLDDFSSFKLNAFGSNLHLKLKRNEHLISPGLKVLRENSDGSMTSYPVPENTYYLGHVASDPRSTVAVSNNGGLTGIVKTSRDTLFVHPLPAHLAKHVTSSEDATPHLVHRRSVKEEVISLKNDVMHMVKEDPSDDENSRVKRSIMSHSPVPKFKTLKVALMCPPSLQKKYSQGNLQAITGGLENYFMILANMVAGMFQDPSIGKMKITYVVTRILIIDPVRYGFKQSDSNSIKLSRIARKTRENNAIQKVPFDVFSYISDKISGGALAIANQICAVPTGNVNQEIGLPTSLHLAHETGHNMYLDHTSGDCALKAYIMNAALPGGPHATEWSECSRNVIQRFLADEKKSKCLDDGPVGDHPTILPSFRGKLPGKIISGDEQCIMHYGEGWKQYNPSNCVYLSCIKEGTLLGRNTIVADGTECGFQKWCIKGRCEQSGMVENISWSEWGPYSQCTRDCDGGVQYRERHCVNAKPRYGKNCKGVRKEYRLCNPQDCPSEEQNFRNIYGQQVCKGRNPNYVLYNLARDACHIYCREGNLVRRIGTFKDGIRCTNNRKDRSVCVQGKCRSVGCDNELDGKTAIDRCGVCGGDGDTCSKIKATFKDSPAEAGPENAIEVAELPVGTRNAGFVVVANTLNYLGVIDAQGKFIVGGHLGGNQEKPAAGTVIKYTHRNRPAARDVVTIVGPTNASLRVMYIKRSPKTGDNPGVMYQYLIQGSSSSSSLGYKWVVGEWSTCSRTCAVGTRTRDVRCIRIDDESPASNSACPGEMPAVEDCNTQPCAAKWTQEWTSCSKTCGNGHQQRQLKCLHEVALDDFRETDLCSEPKPVNVGPALLACNRYPCPAAWNVGPWSACPTKCAVGMIRREVSCSRIDESGNLTIIDPEFCRYMNKPLSEMKCNENKPCGSRPPTCPPIGHNCSNGGSCQPDPSGYKCVCDKGFTGVECEIKLNPCDKKPCLNGGECSAGIVHHYNHTCKCPPLFTGRNCETKITACMSNPCLNGATCDDKGLSDEYTCTCPQGLTGQRCQVSAFYRIGCFNHKGNVIPKLVDLRKEVNLKDTQPTIMKCAELAQENGYKYFSVGLNGICFSGPKAGESYFTKGAAPNKKCAKGIGSKASSVVFTFESVPSYKSLGCYVASAKKRPKPLRIRYINFRNQKNKQNGVTIDQCARVAKAKGYAYFAVQNTAECWSDVNARDTYDDLGPSQKCKGGIGLKGANMVYQFNGENCISVEPV</sequence>
<feature type="binding site" evidence="15">
    <location>
        <position position="334"/>
    </location>
    <ligand>
        <name>Ca(2+)</name>
        <dbReference type="ChEBI" id="CHEBI:29108"/>
        <label>1</label>
    </ligand>
</feature>
<dbReference type="InterPro" id="IPR041645">
    <property type="entry name" value="ADAMTS_CR_2"/>
</dbReference>
<keyword evidence="12 16" id="KW-1015">Disulfide bond</keyword>
<dbReference type="Proteomes" id="UP001159428">
    <property type="component" value="Unassembled WGS sequence"/>
</dbReference>
<accession>A0AAU9WNI4</accession>
<dbReference type="Pfam" id="PF00090">
    <property type="entry name" value="TSP_1"/>
    <property type="match status" value="1"/>
</dbReference>
<feature type="disulfide bond" evidence="17">
    <location>
        <begin position="1091"/>
        <end position="1100"/>
    </location>
</feature>
<feature type="binding site" evidence="15">
    <location>
        <position position="434"/>
    </location>
    <ligand>
        <name>Ca(2+)</name>
        <dbReference type="ChEBI" id="CHEBI:29108"/>
        <label>2</label>
    </ligand>
</feature>
<dbReference type="InterPro" id="IPR050439">
    <property type="entry name" value="ADAMTS_ADAMTS-like"/>
</dbReference>
<keyword evidence="13" id="KW-0325">Glycoprotein</keyword>
<feature type="domain" description="EGF-like" evidence="20">
    <location>
        <begin position="982"/>
        <end position="1020"/>
    </location>
</feature>
<dbReference type="PANTHER" id="PTHR13723">
    <property type="entry name" value="ADAMTS A DISINTEGRIN AND METALLOPROTEASE WITH THROMBOSPONDIN MOTIFS PROTEASE"/>
    <property type="match status" value="1"/>
</dbReference>
<gene>
    <name evidence="22" type="ORF">PMEA_00008091</name>
</gene>
<dbReference type="PANTHER" id="PTHR13723:SF200">
    <property type="entry name" value="ADAM METALLOPEPTIDASE WITH THROMBOSPONDIN TYPE 1 MOTIF B, ISOFORM B"/>
    <property type="match status" value="1"/>
</dbReference>
<dbReference type="GO" id="GO:0031012">
    <property type="term" value="C:extracellular matrix"/>
    <property type="evidence" value="ECO:0007669"/>
    <property type="project" value="TreeGrafter"/>
</dbReference>
<feature type="domain" description="EGF-like" evidence="20">
    <location>
        <begin position="1022"/>
        <end position="1061"/>
    </location>
</feature>
<dbReference type="InterPro" id="IPR001590">
    <property type="entry name" value="Peptidase_M12B"/>
</dbReference>
<dbReference type="SUPFAM" id="SSF57196">
    <property type="entry name" value="EGF/Laminin"/>
    <property type="match status" value="3"/>
</dbReference>
<feature type="disulfide bond" evidence="16">
    <location>
        <begin position="391"/>
        <end position="414"/>
    </location>
</feature>
<dbReference type="FunFam" id="2.10.25.10:FF:000012">
    <property type="entry name" value="Delta-like protein"/>
    <property type="match status" value="1"/>
</dbReference>
<feature type="binding site" evidence="15 18">
    <location>
        <position position="376"/>
    </location>
    <ligand>
        <name>Zn(2+)</name>
        <dbReference type="ChEBI" id="CHEBI:29105"/>
        <note>catalytic</note>
    </ligand>
</feature>
<evidence type="ECO:0000256" key="18">
    <source>
        <dbReference type="PROSITE-ProRule" id="PRU00276"/>
    </source>
</evidence>
<protein>
    <submittedName>
        <fullName evidence="22">Uncharacterized protein</fullName>
    </submittedName>
</protein>
<dbReference type="GO" id="GO:0004222">
    <property type="term" value="F:metalloendopeptidase activity"/>
    <property type="evidence" value="ECO:0007669"/>
    <property type="project" value="InterPro"/>
</dbReference>
<dbReference type="PROSITE" id="PS50092">
    <property type="entry name" value="TSP1"/>
    <property type="match status" value="4"/>
</dbReference>
<dbReference type="SUPFAM" id="SSF82895">
    <property type="entry name" value="TSP-1 type 1 repeat"/>
    <property type="match status" value="4"/>
</dbReference>
<keyword evidence="23" id="KW-1185">Reference proteome</keyword>
<keyword evidence="5" id="KW-0645">Protease</keyword>
<evidence type="ECO:0000256" key="12">
    <source>
        <dbReference type="ARBA" id="ARBA00023157"/>
    </source>
</evidence>
<dbReference type="FunFam" id="2.20.100.10:FF:000001">
    <property type="entry name" value="semaphorin-5A isoform X1"/>
    <property type="match status" value="1"/>
</dbReference>
<keyword evidence="10 15" id="KW-0862">Zinc</keyword>
<dbReference type="Gene3D" id="2.60.120.830">
    <property type="match status" value="1"/>
</dbReference>
<dbReference type="GO" id="GO:0030198">
    <property type="term" value="P:extracellular matrix organization"/>
    <property type="evidence" value="ECO:0007669"/>
    <property type="project" value="InterPro"/>
</dbReference>
<dbReference type="SMART" id="SM00179">
    <property type="entry name" value="EGF_CA"/>
    <property type="match status" value="3"/>
</dbReference>
<feature type="disulfide bond" evidence="16">
    <location>
        <begin position="478"/>
        <end position="508"/>
    </location>
</feature>
<feature type="domain" description="EGF-like" evidence="20">
    <location>
        <begin position="1063"/>
        <end position="1101"/>
    </location>
</feature>
<feature type="disulfide bond" evidence="17">
    <location>
        <begin position="1010"/>
        <end position="1019"/>
    </location>
</feature>
<feature type="binding site" evidence="15 18">
    <location>
        <position position="386"/>
    </location>
    <ligand>
        <name>Zn(2+)</name>
        <dbReference type="ChEBI" id="CHEBI:29105"/>
        <note>catalytic</note>
    </ligand>
</feature>
<comment type="cofactor">
    <cofactor evidence="15">
        <name>Zn(2+)</name>
        <dbReference type="ChEBI" id="CHEBI:29105"/>
    </cofactor>
    <text evidence="15">Binds 1 zinc ion per subunit.</text>
</comment>
<organism evidence="22 23">
    <name type="scientific">Pocillopora meandrina</name>
    <dbReference type="NCBI Taxonomy" id="46732"/>
    <lineage>
        <taxon>Eukaryota</taxon>
        <taxon>Metazoa</taxon>
        <taxon>Cnidaria</taxon>
        <taxon>Anthozoa</taxon>
        <taxon>Hexacorallia</taxon>
        <taxon>Scleractinia</taxon>
        <taxon>Astrocoeniina</taxon>
        <taxon>Pocilloporidae</taxon>
        <taxon>Pocillopora</taxon>
    </lineage>
</organism>
<dbReference type="InterPro" id="IPR000742">
    <property type="entry name" value="EGF"/>
</dbReference>
<evidence type="ECO:0000256" key="19">
    <source>
        <dbReference type="SAM" id="SignalP"/>
    </source>
</evidence>
<keyword evidence="4 17" id="KW-0245">EGF-like domain</keyword>
<evidence type="ECO:0000259" key="21">
    <source>
        <dbReference type="PROSITE" id="PS50215"/>
    </source>
</evidence>
<keyword evidence="2" id="KW-0964">Secreted</keyword>
<dbReference type="InterPro" id="IPR001881">
    <property type="entry name" value="EGF-like_Ca-bd_dom"/>
</dbReference>
<keyword evidence="7 19" id="KW-0732">Signal</keyword>
<feature type="chain" id="PRO_5043998377" evidence="19">
    <location>
        <begin position="23"/>
        <end position="1306"/>
    </location>
</feature>
<dbReference type="InterPro" id="IPR000884">
    <property type="entry name" value="TSP1_rpt"/>
</dbReference>
<comment type="subcellular location">
    <subcellularLocation>
        <location evidence="1">Secreted</location>
        <location evidence="1">Extracellular space</location>
        <location evidence="1">Extracellular matrix</location>
    </subcellularLocation>
</comment>
<evidence type="ECO:0000256" key="14">
    <source>
        <dbReference type="PIRSR" id="PIRSR613273-1"/>
    </source>
</evidence>
<evidence type="ECO:0000256" key="9">
    <source>
        <dbReference type="ARBA" id="ARBA00022801"/>
    </source>
</evidence>
<feature type="disulfide bond" evidence="16">
    <location>
        <begin position="548"/>
        <end position="559"/>
    </location>
</feature>
<evidence type="ECO:0000256" key="3">
    <source>
        <dbReference type="ARBA" id="ARBA00022530"/>
    </source>
</evidence>
<dbReference type="Pfam" id="PF19030">
    <property type="entry name" value="TSP1_ADAMTS"/>
    <property type="match status" value="3"/>
</dbReference>
<evidence type="ECO:0000256" key="15">
    <source>
        <dbReference type="PIRSR" id="PIRSR613273-2"/>
    </source>
</evidence>
<dbReference type="SMART" id="SM00209">
    <property type="entry name" value="TSP1"/>
    <property type="match status" value="4"/>
</dbReference>
<dbReference type="GO" id="GO:0006508">
    <property type="term" value="P:proteolysis"/>
    <property type="evidence" value="ECO:0007669"/>
    <property type="project" value="UniProtKB-KW"/>
</dbReference>
<feature type="active site" evidence="14 18">
    <location>
        <position position="377"/>
    </location>
</feature>
<keyword evidence="6 15" id="KW-0479">Metal-binding</keyword>
<evidence type="ECO:0000256" key="10">
    <source>
        <dbReference type="ARBA" id="ARBA00022833"/>
    </source>
</evidence>
<evidence type="ECO:0000256" key="6">
    <source>
        <dbReference type="ARBA" id="ARBA00022723"/>
    </source>
</evidence>
<dbReference type="Gene3D" id="3.40.1620.60">
    <property type="match status" value="1"/>
</dbReference>
<dbReference type="SUPFAM" id="SSF55486">
    <property type="entry name" value="Metalloproteases ('zincins'), catalytic domain"/>
    <property type="match status" value="1"/>
</dbReference>
<feature type="disulfide bond" evidence="16">
    <location>
        <begin position="537"/>
        <end position="574"/>
    </location>
</feature>
<dbReference type="Pfam" id="PF17771">
    <property type="entry name" value="ADAMTS_CR_2"/>
    <property type="match status" value="1"/>
</dbReference>
<dbReference type="InterPro" id="IPR045371">
    <property type="entry name" value="ADAMTS_CR_3"/>
</dbReference>
<keyword evidence="9" id="KW-0378">Hydrolase</keyword>
<feature type="disulfide bond" evidence="17">
    <location>
        <begin position="1072"/>
        <end position="1089"/>
    </location>
</feature>
<evidence type="ECO:0000256" key="17">
    <source>
        <dbReference type="PROSITE-ProRule" id="PRU00076"/>
    </source>
</evidence>
<dbReference type="Gene3D" id="2.20.100.10">
    <property type="entry name" value="Thrombospondin type-1 (TSP1) repeat"/>
    <property type="match status" value="3"/>
</dbReference>
<comment type="caution">
    <text evidence="22">The sequence shown here is derived from an EMBL/GenBank/DDBJ whole genome shotgun (WGS) entry which is preliminary data.</text>
</comment>
<feature type="binding site" evidence="15 18">
    <location>
        <position position="380"/>
    </location>
    <ligand>
        <name>Zn(2+)</name>
        <dbReference type="ChEBI" id="CHEBI:29105"/>
        <note>catalytic</note>
    </ligand>
</feature>
<evidence type="ECO:0000313" key="22">
    <source>
        <dbReference type="EMBL" id="CAH3120109.1"/>
    </source>
</evidence>
<evidence type="ECO:0000256" key="16">
    <source>
        <dbReference type="PIRSR" id="PIRSR613273-3"/>
    </source>
</evidence>
<dbReference type="PROSITE" id="PS00022">
    <property type="entry name" value="EGF_1"/>
    <property type="match status" value="3"/>
</dbReference>
<keyword evidence="15" id="KW-0106">Calcium</keyword>
<dbReference type="Pfam" id="PF00008">
    <property type="entry name" value="EGF"/>
    <property type="match status" value="2"/>
</dbReference>
<evidence type="ECO:0000256" key="11">
    <source>
        <dbReference type="ARBA" id="ARBA00023049"/>
    </source>
</evidence>
<feature type="binding site" evidence="15">
    <location>
        <position position="434"/>
    </location>
    <ligand>
        <name>Ca(2+)</name>
        <dbReference type="ChEBI" id="CHEBI:29108"/>
        <label>1</label>
    </ligand>
</feature>
<evidence type="ECO:0000256" key="1">
    <source>
        <dbReference type="ARBA" id="ARBA00004498"/>
    </source>
</evidence>
<evidence type="ECO:0000256" key="5">
    <source>
        <dbReference type="ARBA" id="ARBA00022670"/>
    </source>
</evidence>
<dbReference type="PROSITE" id="PS01186">
    <property type="entry name" value="EGF_2"/>
    <property type="match status" value="1"/>
</dbReference>
<dbReference type="Pfam" id="PF19236">
    <property type="entry name" value="ADAMTS_CR_3"/>
    <property type="match status" value="1"/>
</dbReference>
<keyword evidence="11" id="KW-0482">Metalloprotease</keyword>
<dbReference type="InterPro" id="IPR024079">
    <property type="entry name" value="MetalloPept_cat_dom_sf"/>
</dbReference>
<evidence type="ECO:0000256" key="13">
    <source>
        <dbReference type="ARBA" id="ARBA00023180"/>
    </source>
</evidence>
<dbReference type="EMBL" id="CALNXJ010000017">
    <property type="protein sequence ID" value="CAH3120109.1"/>
    <property type="molecule type" value="Genomic_DNA"/>
</dbReference>
<evidence type="ECO:0000256" key="8">
    <source>
        <dbReference type="ARBA" id="ARBA00022737"/>
    </source>
</evidence>
<name>A0AAU9WNI4_9CNID</name>
<evidence type="ECO:0000259" key="20">
    <source>
        <dbReference type="PROSITE" id="PS50026"/>
    </source>
</evidence>
<keyword evidence="8" id="KW-0677">Repeat</keyword>
<dbReference type="InterPro" id="IPR002870">
    <property type="entry name" value="Peptidase_M12B_N"/>
</dbReference>
<evidence type="ECO:0000256" key="7">
    <source>
        <dbReference type="ARBA" id="ARBA00022729"/>
    </source>
</evidence>
<dbReference type="InterPro" id="IPR010294">
    <property type="entry name" value="ADAMTS_spacer1"/>
</dbReference>
<dbReference type="InterPro" id="IPR036383">
    <property type="entry name" value="TSP1_rpt_sf"/>
</dbReference>
<feature type="disulfide bond" evidence="16">
    <location>
        <begin position="355"/>
        <end position="431"/>
    </location>
</feature>
<dbReference type="InterPro" id="IPR013273">
    <property type="entry name" value="ADAMTS/ADAMTS-like"/>
</dbReference>
<dbReference type="Pfam" id="PF01562">
    <property type="entry name" value="Pep_M12B_propep"/>
    <property type="match status" value="1"/>
</dbReference>
<dbReference type="Pfam" id="PF01421">
    <property type="entry name" value="Reprolysin"/>
    <property type="match status" value="1"/>
</dbReference>
<proteinExistence type="predicted"/>
<feature type="disulfide bond" evidence="16">
    <location>
        <begin position="462"/>
        <end position="483"/>
    </location>
</feature>
<comment type="caution">
    <text evidence="17">Lacks conserved residue(s) required for the propagation of feature annotation.</text>
</comment>
<dbReference type="GO" id="GO:0005509">
    <property type="term" value="F:calcium ion binding"/>
    <property type="evidence" value="ECO:0007669"/>
    <property type="project" value="InterPro"/>
</dbReference>
<keyword evidence="3" id="KW-0272">Extracellular matrix</keyword>
<dbReference type="Gene3D" id="3.40.390.10">
    <property type="entry name" value="Collagenase (Catalytic Domain)"/>
    <property type="match status" value="1"/>
</dbReference>
<feature type="disulfide bond" evidence="16">
    <location>
        <begin position="502"/>
        <end position="513"/>
    </location>
</feature>
<feature type="domain" description="Peptidase M12B" evidence="21">
    <location>
        <begin position="374"/>
        <end position="435"/>
    </location>
</feature>
<dbReference type="PROSITE" id="PS50215">
    <property type="entry name" value="ADAM_MEPRO"/>
    <property type="match status" value="1"/>
</dbReference>